<feature type="transmembrane region" description="Helical" evidence="1">
    <location>
        <begin position="144"/>
        <end position="167"/>
    </location>
</feature>
<protein>
    <recommendedName>
        <fullName evidence="4">DUF2254 domain-containing protein</fullName>
    </recommendedName>
</protein>
<keyword evidence="1" id="KW-0472">Membrane</keyword>
<feature type="transmembrane region" description="Helical" evidence="1">
    <location>
        <begin position="27"/>
        <end position="48"/>
    </location>
</feature>
<organism evidence="2 3">
    <name type="scientific">Leptospira ellinghausenii</name>
    <dbReference type="NCBI Taxonomy" id="1917822"/>
    <lineage>
        <taxon>Bacteria</taxon>
        <taxon>Pseudomonadati</taxon>
        <taxon>Spirochaetota</taxon>
        <taxon>Spirochaetia</taxon>
        <taxon>Leptospirales</taxon>
        <taxon>Leptospiraceae</taxon>
        <taxon>Leptospira</taxon>
    </lineage>
</organism>
<evidence type="ECO:0000313" key="2">
    <source>
        <dbReference type="EMBL" id="GBF44586.1"/>
    </source>
</evidence>
<proteinExistence type="predicted"/>
<keyword evidence="1" id="KW-1133">Transmembrane helix</keyword>
<feature type="transmembrane region" description="Helical" evidence="1">
    <location>
        <begin position="116"/>
        <end position="138"/>
    </location>
</feature>
<feature type="transmembrane region" description="Helical" evidence="1">
    <location>
        <begin position="68"/>
        <end position="95"/>
    </location>
</feature>
<evidence type="ECO:0000313" key="3">
    <source>
        <dbReference type="Proteomes" id="UP000245206"/>
    </source>
</evidence>
<comment type="caution">
    <text evidence="2">The sequence shown here is derived from an EMBL/GenBank/DDBJ whole genome shotgun (WGS) entry which is preliminary data.</text>
</comment>
<name>A0A2P2DIW8_9LEPT</name>
<accession>A0A2P2DIW8</accession>
<keyword evidence="1" id="KW-0812">Transmembrane</keyword>
<dbReference type="EMBL" id="BFAZ01000016">
    <property type="protein sequence ID" value="GBF44586.1"/>
    <property type="molecule type" value="Genomic_DNA"/>
</dbReference>
<gene>
    <name evidence="2" type="ORF">LPTSP2_38890</name>
</gene>
<keyword evidence="3" id="KW-1185">Reference proteome</keyword>
<reference evidence="3" key="1">
    <citation type="journal article" date="2019" name="Microbiol. Immunol.">
        <title>Molecular and phenotypic characterization of Leptospira johnsonii sp. nov., Leptospira ellinghausenii sp. nov. and Leptospira ryugenii sp. nov. isolated from soil and water in Japan.</title>
        <authorList>
            <person name="Masuzawa T."/>
            <person name="Saito M."/>
            <person name="Nakao R."/>
            <person name="Nikaido Y."/>
            <person name="Matsumoto M."/>
            <person name="Ogawa M."/>
            <person name="Yokoyama M."/>
            <person name="Hidaka Y."/>
            <person name="Tomita J."/>
            <person name="Sakakibara K."/>
            <person name="Suzuki K."/>
            <person name="Yasuda S."/>
            <person name="Sato H."/>
            <person name="Yamaguchi M."/>
            <person name="Yoshida S.I."/>
            <person name="Koizumi N."/>
            <person name="Kawamura Y."/>
        </authorList>
    </citation>
    <scope>NUCLEOTIDE SEQUENCE [LARGE SCALE GENOMIC DNA]</scope>
    <source>
        <strain evidence="3">E18</strain>
    </source>
</reference>
<sequence length="604" mass="71528">MNRIKNYYFKIKFKTLRVFRFFMERNVYYIYHLPYLVFYLIISIALYLNSTQYIPDYLNLRNKETISGLLLTIIGANASAIGLFISVFIISFSLINNSIRYFTIEYLTKNKSIIKLGYIFVISTLTSFFSYIFVINNYDFSLNFVYFSIILFILFIVSLIPLSLSILNNSISVDNIYKIINEINGNDVDQILNPLNSDSLESQTISFGRNNIFIVREFVVNAINSNDWMLPQFIIHATIDKIYNIFQPKINPFWNSGSKQAKLIEIFLQRILNIAIERKAYSTISACIRSIVFQLRKLYSEEILIDKYEDLFGYLKNIFNSIIKNEIQPNYSDVLQYYRTTVEDFINHKNIPPENEIHIFSFLYKSEFTKKTELNRNWEVFNESVLGIFPSIVKASIDIKDGELFKRSLWMISYIFQKIEESEVLSENQKDYLLANISTETIRLIKFSLESKLIKSISQYDFYSSIHIYNFIDKNKPYGKRLLYNYGNTFVEWSKNRWIEPFSLDNFFLIARMCISKVDQNKLSLESILYILKISESLRKYFAKEKMENHYLELYNGIKGIEYFAKENNIKTKKIYSKLNQLLNKFSQINRIKSKQTKNSISWN</sequence>
<evidence type="ECO:0000256" key="1">
    <source>
        <dbReference type="SAM" id="Phobius"/>
    </source>
</evidence>
<dbReference type="Proteomes" id="UP000245206">
    <property type="component" value="Unassembled WGS sequence"/>
</dbReference>
<evidence type="ECO:0008006" key="4">
    <source>
        <dbReference type="Google" id="ProtNLM"/>
    </source>
</evidence>
<dbReference type="AlphaFoldDB" id="A0A2P2DIW8"/>